<protein>
    <submittedName>
        <fullName evidence="3">Uncharacterized protein</fullName>
    </submittedName>
</protein>
<dbReference type="WBParaSite" id="Csp11.Scaffold629.g12217.t1">
    <property type="protein sequence ID" value="Csp11.Scaffold629.g12217.t1"/>
    <property type="gene ID" value="Csp11.Scaffold629.g12217"/>
</dbReference>
<feature type="region of interest" description="Disordered" evidence="1">
    <location>
        <begin position="1"/>
        <end position="32"/>
    </location>
</feature>
<reference evidence="3" key="1">
    <citation type="submission" date="2016-11" db="UniProtKB">
        <authorList>
            <consortium name="WormBaseParasite"/>
        </authorList>
    </citation>
    <scope>IDENTIFICATION</scope>
</reference>
<feature type="compositionally biased region" description="Basic and acidic residues" evidence="1">
    <location>
        <begin position="19"/>
        <end position="32"/>
    </location>
</feature>
<dbReference type="Proteomes" id="UP000095282">
    <property type="component" value="Unplaced"/>
</dbReference>
<evidence type="ECO:0000313" key="3">
    <source>
        <dbReference type="WBParaSite" id="Csp11.Scaffold629.g12217.t1"/>
    </source>
</evidence>
<evidence type="ECO:0000313" key="2">
    <source>
        <dbReference type="Proteomes" id="UP000095282"/>
    </source>
</evidence>
<keyword evidence="2" id="KW-1185">Reference proteome</keyword>
<accession>A0A1I7TVJ8</accession>
<evidence type="ECO:0000256" key="1">
    <source>
        <dbReference type="SAM" id="MobiDB-lite"/>
    </source>
</evidence>
<organism evidence="2 3">
    <name type="scientific">Caenorhabditis tropicalis</name>
    <dbReference type="NCBI Taxonomy" id="1561998"/>
    <lineage>
        <taxon>Eukaryota</taxon>
        <taxon>Metazoa</taxon>
        <taxon>Ecdysozoa</taxon>
        <taxon>Nematoda</taxon>
        <taxon>Chromadorea</taxon>
        <taxon>Rhabditida</taxon>
        <taxon>Rhabditina</taxon>
        <taxon>Rhabditomorpha</taxon>
        <taxon>Rhabditoidea</taxon>
        <taxon>Rhabditidae</taxon>
        <taxon>Peloderinae</taxon>
        <taxon>Caenorhabditis</taxon>
    </lineage>
</organism>
<name>A0A1I7TVJ8_9PELO</name>
<proteinExistence type="predicted"/>
<dbReference type="AlphaFoldDB" id="A0A1I7TVJ8"/>
<sequence length="75" mass="8727">MDDEWRDAATRSSDATGGVEERRDGERRAKDLPFEQKTARFCPLVSRFFGSLETRNREERTRNGWTADGWELCSN</sequence>